<dbReference type="InterPro" id="IPR002933">
    <property type="entry name" value="Peptidase_M20"/>
</dbReference>
<dbReference type="SUPFAM" id="SSF55031">
    <property type="entry name" value="Bacterial exopeptidase dimerisation domain"/>
    <property type="match status" value="1"/>
</dbReference>
<dbReference type="GO" id="GO:0016813">
    <property type="term" value="F:hydrolase activity, acting on carbon-nitrogen (but not peptide) bonds, in linear amidines"/>
    <property type="evidence" value="ECO:0007669"/>
    <property type="project" value="InterPro"/>
</dbReference>
<feature type="binding site" evidence="3">
    <location>
        <position position="87"/>
    </location>
    <ligand>
        <name>Zn(2+)</name>
        <dbReference type="ChEBI" id="CHEBI:29105"/>
        <label>2</label>
    </ligand>
</feature>
<evidence type="ECO:0000313" key="6">
    <source>
        <dbReference type="EMBL" id="HIZ90325.1"/>
    </source>
</evidence>
<dbReference type="EMBL" id="DXAQ01000153">
    <property type="protein sequence ID" value="HIZ90325.1"/>
    <property type="molecule type" value="Genomic_DNA"/>
</dbReference>
<dbReference type="AlphaFoldDB" id="A0A9D2GX27"/>
<accession>A0A9D2GX27</accession>
<dbReference type="PIRSF" id="PIRSF001235">
    <property type="entry name" value="Amidase_carbamoylase"/>
    <property type="match status" value="1"/>
</dbReference>
<dbReference type="SUPFAM" id="SSF53187">
    <property type="entry name" value="Zn-dependent exopeptidases"/>
    <property type="match status" value="1"/>
</dbReference>
<feature type="binding site" evidence="4">
    <location>
        <position position="287"/>
    </location>
    <ligand>
        <name>allantoate</name>
        <dbReference type="ChEBI" id="CHEBI:17536"/>
    </ligand>
</feature>
<evidence type="ECO:0000313" key="7">
    <source>
        <dbReference type="Proteomes" id="UP000824176"/>
    </source>
</evidence>
<name>A0A9D2GX27_9BACT</name>
<feature type="domain" description="Peptidase M20 dimerisation" evidence="5">
    <location>
        <begin position="213"/>
        <end position="312"/>
    </location>
</feature>
<dbReference type="InterPro" id="IPR011650">
    <property type="entry name" value="Peptidase_M20_dimer"/>
</dbReference>
<dbReference type="InterPro" id="IPR010158">
    <property type="entry name" value="Amidase_Cbmase"/>
</dbReference>
<feature type="binding site" evidence="3">
    <location>
        <position position="122"/>
    </location>
    <ligand>
        <name>Zn(2+)</name>
        <dbReference type="ChEBI" id="CHEBI:29105"/>
        <label>2</label>
    </ligand>
</feature>
<evidence type="ECO:0000256" key="3">
    <source>
        <dbReference type="PIRSR" id="PIRSR001235-1"/>
    </source>
</evidence>
<protein>
    <submittedName>
        <fullName evidence="6">Zn-dependent hydrolase</fullName>
    </submittedName>
</protein>
<dbReference type="Gene3D" id="3.40.630.10">
    <property type="entry name" value="Zn peptidases"/>
    <property type="match status" value="1"/>
</dbReference>
<dbReference type="Proteomes" id="UP000824176">
    <property type="component" value="Unassembled WGS sequence"/>
</dbReference>
<reference evidence="6" key="1">
    <citation type="journal article" date="2021" name="PeerJ">
        <title>Extensive microbial diversity within the chicken gut microbiome revealed by metagenomics and culture.</title>
        <authorList>
            <person name="Gilroy R."/>
            <person name="Ravi A."/>
            <person name="Getino M."/>
            <person name="Pursley I."/>
            <person name="Horton D.L."/>
            <person name="Alikhan N.F."/>
            <person name="Baker D."/>
            <person name="Gharbi K."/>
            <person name="Hall N."/>
            <person name="Watson M."/>
            <person name="Adriaenssens E.M."/>
            <person name="Foster-Nyarko E."/>
            <person name="Jarju S."/>
            <person name="Secka A."/>
            <person name="Antonio M."/>
            <person name="Oren A."/>
            <person name="Chaudhuri R.R."/>
            <person name="La Ragione R."/>
            <person name="Hildebrand F."/>
            <person name="Pallen M.J."/>
        </authorList>
    </citation>
    <scope>NUCLEOTIDE SEQUENCE</scope>
    <source>
        <strain evidence="6">ChiW4-1371</strain>
    </source>
</reference>
<dbReference type="PANTHER" id="PTHR32494">
    <property type="entry name" value="ALLANTOATE DEIMINASE-RELATED"/>
    <property type="match status" value="1"/>
</dbReference>
<sequence>MNTSWILDEIDKISRIGMSINGVTRLAFSKNDMEARAYLKRLIDNIGLQYSEDTFGNIFALYNPGLESQIIGTGSHIDTVPNGGKYDGLLGVISSLAAIKEIKEKNIPVSYPLELIVFQAEESSRFGYATMGSKIMAGKLENFVHWEQSVDNNGVTLVEAMKEAGYNFYDINKSVVPKDKYKAFVELHIDQSKTLKYENMPVAVVDGIAAPLRVKVTIHGEAAHSGSTAMRYRKDALVIASELVLAIRNLSLAYDERNAIATVGKLDIFPSVMNVVPGTAVMYIDIRGINSKTMDELFGLIRAESSKIALRYKASCEIELLSSEKPCMLNNYVTDMIENSCIELKIPYMHTISGAGHDAMNMASITESGMIFVKNDSGVSHHQNEEILKEDIEQGAVLLLQTLKNLAK</sequence>
<feature type="binding site" evidence="3">
    <location>
        <position position="381"/>
    </location>
    <ligand>
        <name>Zn(2+)</name>
        <dbReference type="ChEBI" id="CHEBI:29105"/>
        <label>2</label>
    </ligand>
</feature>
<proteinExistence type="inferred from homology"/>
<comment type="cofactor">
    <cofactor evidence="3">
        <name>Zn(2+)</name>
        <dbReference type="ChEBI" id="CHEBI:29105"/>
    </cofactor>
    <text evidence="3">Binds 2 Zn(2+) ions per subunit.</text>
</comment>
<dbReference type="PANTHER" id="PTHR32494:SF5">
    <property type="entry name" value="ALLANTOATE AMIDOHYDROLASE"/>
    <property type="match status" value="1"/>
</dbReference>
<feature type="binding site" evidence="3">
    <location>
        <position position="76"/>
    </location>
    <ligand>
        <name>Zn(2+)</name>
        <dbReference type="ChEBI" id="CHEBI:29105"/>
        <label>1</label>
    </ligand>
</feature>
<comment type="similarity">
    <text evidence="1">Belongs to the peptidase M20 family.</text>
</comment>
<dbReference type="CDD" id="cd03884">
    <property type="entry name" value="M20_bAS"/>
    <property type="match status" value="1"/>
</dbReference>
<dbReference type="NCBIfam" id="TIGR01879">
    <property type="entry name" value="hydantase"/>
    <property type="match status" value="1"/>
</dbReference>
<comment type="caution">
    <text evidence="6">The sequence shown here is derived from an EMBL/GenBank/DDBJ whole genome shotgun (WGS) entry which is preliminary data.</text>
</comment>
<dbReference type="InterPro" id="IPR036264">
    <property type="entry name" value="Bact_exopeptidase_dim_dom"/>
</dbReference>
<keyword evidence="3" id="KW-0862">Zinc</keyword>
<dbReference type="GO" id="GO:0046872">
    <property type="term" value="F:metal ion binding"/>
    <property type="evidence" value="ECO:0007669"/>
    <property type="project" value="UniProtKB-KW"/>
</dbReference>
<dbReference type="Pfam" id="PF01546">
    <property type="entry name" value="Peptidase_M20"/>
    <property type="match status" value="1"/>
</dbReference>
<dbReference type="Pfam" id="PF07687">
    <property type="entry name" value="M20_dimer"/>
    <property type="match status" value="1"/>
</dbReference>
<organism evidence="6 7">
    <name type="scientific">Candidatus Mucispirillum faecigallinarum</name>
    <dbReference type="NCBI Taxonomy" id="2838699"/>
    <lineage>
        <taxon>Bacteria</taxon>
        <taxon>Pseudomonadati</taxon>
        <taxon>Deferribacterota</taxon>
        <taxon>Deferribacteres</taxon>
        <taxon>Deferribacterales</taxon>
        <taxon>Mucispirillaceae</taxon>
        <taxon>Mucispirillum</taxon>
    </lineage>
</organism>
<dbReference type="Gene3D" id="3.30.70.360">
    <property type="match status" value="1"/>
</dbReference>
<evidence type="ECO:0000256" key="2">
    <source>
        <dbReference type="ARBA" id="ARBA00022801"/>
    </source>
</evidence>
<dbReference type="NCBIfam" id="NF006771">
    <property type="entry name" value="PRK09290.1-5"/>
    <property type="match status" value="1"/>
</dbReference>
<gene>
    <name evidence="6" type="ORF">H9804_10295</name>
</gene>
<keyword evidence="2 6" id="KW-0378">Hydrolase</keyword>
<feature type="binding site" evidence="4">
    <location>
        <position position="274"/>
    </location>
    <ligand>
        <name>allantoate</name>
        <dbReference type="ChEBI" id="CHEBI:17536"/>
    </ligand>
</feature>
<evidence type="ECO:0000256" key="4">
    <source>
        <dbReference type="PIRSR" id="PIRSR001235-2"/>
    </source>
</evidence>
<reference evidence="6" key="2">
    <citation type="submission" date="2021-04" db="EMBL/GenBank/DDBJ databases">
        <authorList>
            <person name="Gilroy R."/>
        </authorList>
    </citation>
    <scope>NUCLEOTIDE SEQUENCE</scope>
    <source>
        <strain evidence="6">ChiW4-1371</strain>
    </source>
</reference>
<feature type="binding site" evidence="4">
    <location>
        <position position="213"/>
    </location>
    <ligand>
        <name>allantoate</name>
        <dbReference type="ChEBI" id="CHEBI:17536"/>
    </ligand>
</feature>
<evidence type="ECO:0000259" key="5">
    <source>
        <dbReference type="Pfam" id="PF07687"/>
    </source>
</evidence>
<feature type="binding site" evidence="3">
    <location>
        <position position="87"/>
    </location>
    <ligand>
        <name>Zn(2+)</name>
        <dbReference type="ChEBI" id="CHEBI:29105"/>
        <label>1</label>
    </ligand>
</feature>
<keyword evidence="3" id="KW-0479">Metal-binding</keyword>
<feature type="binding site" evidence="3">
    <location>
        <position position="188"/>
    </location>
    <ligand>
        <name>Zn(2+)</name>
        <dbReference type="ChEBI" id="CHEBI:29105"/>
        <label>1</label>
    </ligand>
</feature>
<evidence type="ECO:0000256" key="1">
    <source>
        <dbReference type="ARBA" id="ARBA00006153"/>
    </source>
</evidence>